<keyword evidence="1" id="KW-0732">Signal</keyword>
<feature type="signal peptide" evidence="1">
    <location>
        <begin position="1"/>
        <end position="22"/>
    </location>
</feature>
<proteinExistence type="predicted"/>
<dbReference type="AlphaFoldDB" id="A0A5N1IIF2"/>
<comment type="caution">
    <text evidence="3">The sequence shown here is derived from an EMBL/GenBank/DDBJ whole genome shotgun (WGS) entry which is preliminary data.</text>
</comment>
<evidence type="ECO:0000256" key="1">
    <source>
        <dbReference type="SAM" id="SignalP"/>
    </source>
</evidence>
<dbReference type="Proteomes" id="UP000326570">
    <property type="component" value="Unassembled WGS sequence"/>
</dbReference>
<feature type="chain" id="PRO_5024976002" evidence="1">
    <location>
        <begin position="23"/>
        <end position="369"/>
    </location>
</feature>
<sequence length="369" mass="41408">MKRLILLAAFGLATATALPLSAKNISLPSPAKDDTVLVKLANGAKMNLILKNTDQLKSFQNYSLDSLMIMLNKYIGEAEKMEKKNVDGKDYTVSFQPSKEDKSGRKPEKINITIKGLEANEQGQSKITSFNIDVEYQEEGKKKATLKSTLTEADSIKREQRKNSRHDSGMNFDLGLNTLLNTGDNMLDVAGLKPWGSRYVSINPYYTLRVGGKKSPVYLRTGLDLAFNNYMFDRNYVLKETEDAGNNYTTLEKDPRNLDKTKLATTTINLPLMAMLDFKNQKGHSIFRIGAGGFAGYHLGSHTKVKFEQDGRTEKDKERGNFNLEEFQYGLKFQIGYRGVDLFANYNLNELFKDGKGPQANVLSFGIKI</sequence>
<reference evidence="3 4" key="1">
    <citation type="submission" date="2019-09" db="EMBL/GenBank/DDBJ databases">
        <title>Genome sequence of Adhaeribacter sp. M2.</title>
        <authorList>
            <person name="Srinivasan S."/>
        </authorList>
    </citation>
    <scope>NUCLEOTIDE SEQUENCE [LARGE SCALE GENOMIC DNA]</scope>
    <source>
        <strain evidence="3 4">M2</strain>
    </source>
</reference>
<dbReference type="InterPro" id="IPR025665">
    <property type="entry name" value="Beta-barrel_OMP_2"/>
</dbReference>
<accession>A0A5N1IIF2</accession>
<feature type="domain" description="Outer membrane protein beta-barrel" evidence="2">
    <location>
        <begin position="252"/>
        <end position="352"/>
    </location>
</feature>
<dbReference type="EMBL" id="VTWT01000013">
    <property type="protein sequence ID" value="KAA9325188.1"/>
    <property type="molecule type" value="Genomic_DNA"/>
</dbReference>
<gene>
    <name evidence="3" type="ORF">F0P94_18340</name>
</gene>
<evidence type="ECO:0000313" key="3">
    <source>
        <dbReference type="EMBL" id="KAA9325188.1"/>
    </source>
</evidence>
<dbReference type="Pfam" id="PF13568">
    <property type="entry name" value="OMP_b-brl_2"/>
    <property type="match status" value="1"/>
</dbReference>
<organism evidence="3 4">
    <name type="scientific">Adhaeribacter soli</name>
    <dbReference type="NCBI Taxonomy" id="2607655"/>
    <lineage>
        <taxon>Bacteria</taxon>
        <taxon>Pseudomonadati</taxon>
        <taxon>Bacteroidota</taxon>
        <taxon>Cytophagia</taxon>
        <taxon>Cytophagales</taxon>
        <taxon>Hymenobacteraceae</taxon>
        <taxon>Adhaeribacter</taxon>
    </lineage>
</organism>
<dbReference type="RefSeq" id="WP_150905797.1">
    <property type="nucleotide sequence ID" value="NZ_VTWT01000013.1"/>
</dbReference>
<evidence type="ECO:0000259" key="2">
    <source>
        <dbReference type="Pfam" id="PF13568"/>
    </source>
</evidence>
<protein>
    <submittedName>
        <fullName evidence="3">PorT family protein</fullName>
    </submittedName>
</protein>
<evidence type="ECO:0000313" key="4">
    <source>
        <dbReference type="Proteomes" id="UP000326570"/>
    </source>
</evidence>
<keyword evidence="4" id="KW-1185">Reference proteome</keyword>
<name>A0A5N1IIF2_9BACT</name>